<organism evidence="4 5">
    <name type="scientific">Tissierella simiarum</name>
    <dbReference type="NCBI Taxonomy" id="2841534"/>
    <lineage>
        <taxon>Bacteria</taxon>
        <taxon>Bacillati</taxon>
        <taxon>Bacillota</taxon>
        <taxon>Tissierellia</taxon>
        <taxon>Tissierellales</taxon>
        <taxon>Tissierellaceae</taxon>
        <taxon>Tissierella</taxon>
    </lineage>
</organism>
<feature type="domain" description="BMC" evidence="3">
    <location>
        <begin position="5"/>
        <end position="89"/>
    </location>
</feature>
<evidence type="ECO:0000256" key="1">
    <source>
        <dbReference type="PROSITE-ProRule" id="PRU01278"/>
    </source>
</evidence>
<dbReference type="PANTHER" id="PTHR33941">
    <property type="entry name" value="PROPANEDIOL UTILIZATION PROTEIN PDUA"/>
    <property type="match status" value="1"/>
</dbReference>
<proteinExistence type="inferred from homology"/>
<dbReference type="EMBL" id="JAHLPM010000013">
    <property type="protein sequence ID" value="MBU5439228.1"/>
    <property type="molecule type" value="Genomic_DNA"/>
</dbReference>
<dbReference type="CDD" id="cd07045">
    <property type="entry name" value="BMC_CcmK_like"/>
    <property type="match status" value="1"/>
</dbReference>
<dbReference type="Proteomes" id="UP000749471">
    <property type="component" value="Unassembled WGS sequence"/>
</dbReference>
<feature type="compositionally biased region" description="Basic and acidic residues" evidence="2">
    <location>
        <begin position="92"/>
        <end position="131"/>
    </location>
</feature>
<evidence type="ECO:0000313" key="4">
    <source>
        <dbReference type="EMBL" id="MBU5439228.1"/>
    </source>
</evidence>
<name>A0ABS6E8H5_9FIRM</name>
<dbReference type="RefSeq" id="WP_216520938.1">
    <property type="nucleotide sequence ID" value="NZ_JAHLPM010000013.1"/>
</dbReference>
<protein>
    <submittedName>
        <fullName evidence="4">BMC domain-containing protein</fullName>
    </submittedName>
</protein>
<comment type="similarity">
    <text evidence="1">Belongs to the bacterial microcompartments protein family.</text>
</comment>
<evidence type="ECO:0000256" key="2">
    <source>
        <dbReference type="SAM" id="MobiDB-lite"/>
    </source>
</evidence>
<feature type="region of interest" description="Disordered" evidence="2">
    <location>
        <begin position="89"/>
        <end position="136"/>
    </location>
</feature>
<evidence type="ECO:0000313" key="5">
    <source>
        <dbReference type="Proteomes" id="UP000749471"/>
    </source>
</evidence>
<sequence>MKNKALGLIETYGYIPAIEAADASAKSANVTIIKMELVKGGLVCIFLTGDVSAVKTAVDAGEVAANMVGRVVSKTVISRPGESLETILNGNKSKEEKIKENTSKGNTKKEKDIQEENSQDKSKDKSTETKEGSVNNLDLDNLGSMKVVELRKIARNLDGLDMDNNEIKVAKKDELITAIGKYSGKEE</sequence>
<comment type="caution">
    <text evidence="4">The sequence shown here is derived from an EMBL/GenBank/DDBJ whole genome shotgun (WGS) entry which is preliminary data.</text>
</comment>
<evidence type="ECO:0000259" key="3">
    <source>
        <dbReference type="PROSITE" id="PS51930"/>
    </source>
</evidence>
<dbReference type="InterPro" id="IPR050575">
    <property type="entry name" value="BMC_shell"/>
</dbReference>
<dbReference type="Pfam" id="PF00936">
    <property type="entry name" value="BMC"/>
    <property type="match status" value="1"/>
</dbReference>
<dbReference type="InterPro" id="IPR000249">
    <property type="entry name" value="BMC_dom"/>
</dbReference>
<accession>A0ABS6E8H5</accession>
<gene>
    <name evidence="4" type="ORF">KQI42_14490</name>
</gene>
<keyword evidence="5" id="KW-1185">Reference proteome</keyword>
<reference evidence="4 5" key="1">
    <citation type="submission" date="2021-06" db="EMBL/GenBank/DDBJ databases">
        <authorList>
            <person name="Sun Q."/>
            <person name="Li D."/>
        </authorList>
    </citation>
    <scope>NUCLEOTIDE SEQUENCE [LARGE SCALE GENOMIC DNA]</scope>
    <source>
        <strain evidence="4 5">MSJ-40</strain>
    </source>
</reference>
<dbReference type="PROSITE" id="PS51930">
    <property type="entry name" value="BMC_2"/>
    <property type="match status" value="1"/>
</dbReference>
<dbReference type="PANTHER" id="PTHR33941:SF11">
    <property type="entry name" value="BACTERIAL MICROCOMPARTMENT SHELL PROTEIN PDUJ"/>
    <property type="match status" value="1"/>
</dbReference>
<dbReference type="InterPro" id="IPR044872">
    <property type="entry name" value="CcmK/CsoS1_BMC"/>
</dbReference>
<dbReference type="SMART" id="SM00877">
    <property type="entry name" value="BMC"/>
    <property type="match status" value="1"/>
</dbReference>